<dbReference type="EMBL" id="FRCX01000005">
    <property type="protein sequence ID" value="SHN21494.1"/>
    <property type="molecule type" value="Genomic_DNA"/>
</dbReference>
<gene>
    <name evidence="1" type="ORF">SAMN05192549_105461</name>
</gene>
<dbReference type="STRING" id="551987.SAMN05192549_105461"/>
<accession>A0A1M7PV95</accession>
<evidence type="ECO:0000313" key="2">
    <source>
        <dbReference type="Proteomes" id="UP000184339"/>
    </source>
</evidence>
<keyword evidence="2" id="KW-1185">Reference proteome</keyword>
<dbReference type="OrthoDB" id="2902204at2"/>
<name>A0A1M7PV95_9BURK</name>
<proteinExistence type="predicted"/>
<reference evidence="2" key="1">
    <citation type="submission" date="2016-11" db="EMBL/GenBank/DDBJ databases">
        <authorList>
            <person name="Varghese N."/>
            <person name="Submissions S."/>
        </authorList>
    </citation>
    <scope>NUCLEOTIDE SEQUENCE [LARGE SCALE GENOMIC DNA]</scope>
    <source>
        <strain evidence="2">Sac-22</strain>
    </source>
</reference>
<evidence type="ECO:0000313" key="1">
    <source>
        <dbReference type="EMBL" id="SHN21494.1"/>
    </source>
</evidence>
<organism evidence="1 2">
    <name type="scientific">Duganella sacchari</name>
    <dbReference type="NCBI Taxonomy" id="551987"/>
    <lineage>
        <taxon>Bacteria</taxon>
        <taxon>Pseudomonadati</taxon>
        <taxon>Pseudomonadota</taxon>
        <taxon>Betaproteobacteria</taxon>
        <taxon>Burkholderiales</taxon>
        <taxon>Oxalobacteraceae</taxon>
        <taxon>Telluria group</taxon>
        <taxon>Duganella</taxon>
    </lineage>
</organism>
<dbReference type="Proteomes" id="UP000184339">
    <property type="component" value="Unassembled WGS sequence"/>
</dbReference>
<sequence>MEHNFEQAWLLALEERFGVQAKIGQIALDNRPRMLIYYFEDFPAKDMLTAVTSGLSNANHPNWVHGKPELSFSLYTKDTGWGSAAAYIAQSFFNDSSFHYQASFKLDQPMSKDSAMNACFVYRPQFMNEEQIKFELPDRTIFLAGLFPMYDEEIKMYETIGTKDFWNTPGFDPYNPRRASIANQG</sequence>
<dbReference type="RefSeq" id="WP_072785413.1">
    <property type="nucleotide sequence ID" value="NZ_FRCX01000005.1"/>
</dbReference>
<protein>
    <submittedName>
        <fullName evidence="1">Suppressor of fused protein (SUFU)</fullName>
    </submittedName>
</protein>
<dbReference type="AlphaFoldDB" id="A0A1M7PV95"/>